<dbReference type="Pfam" id="PF15669">
    <property type="entry name" value="CCDC24"/>
    <property type="match status" value="1"/>
</dbReference>
<dbReference type="PANTHER" id="PTHR28601:SF1">
    <property type="entry name" value="COILED-COIL DOMAIN-CONTAINING PROTEIN 24"/>
    <property type="match status" value="1"/>
</dbReference>
<dbReference type="GeneID" id="9627158"/>
<proteinExistence type="predicted"/>
<gene>
    <name evidence="2" type="ORF">VOLCADRAFT_98787</name>
</gene>
<reference evidence="2 3" key="1">
    <citation type="journal article" date="2010" name="Science">
        <title>Genomic analysis of organismal complexity in the multicellular green alga Volvox carteri.</title>
        <authorList>
            <person name="Prochnik S.E."/>
            <person name="Umen J."/>
            <person name="Nedelcu A.M."/>
            <person name="Hallmann A."/>
            <person name="Miller S.M."/>
            <person name="Nishii I."/>
            <person name="Ferris P."/>
            <person name="Kuo A."/>
            <person name="Mitros T."/>
            <person name="Fritz-Laylin L.K."/>
            <person name="Hellsten U."/>
            <person name="Chapman J."/>
            <person name="Simakov O."/>
            <person name="Rensing S.A."/>
            <person name="Terry A."/>
            <person name="Pangilinan J."/>
            <person name="Kapitonov V."/>
            <person name="Jurka J."/>
            <person name="Salamov A."/>
            <person name="Shapiro H."/>
            <person name="Schmutz J."/>
            <person name="Grimwood J."/>
            <person name="Lindquist E."/>
            <person name="Lucas S."/>
            <person name="Grigoriev I.V."/>
            <person name="Schmitt R."/>
            <person name="Kirk D."/>
            <person name="Rokhsar D.S."/>
        </authorList>
    </citation>
    <scope>NUCLEOTIDE SEQUENCE [LARGE SCALE GENOMIC DNA]</scope>
    <source>
        <strain evidence="3">f. Nagariensis / Eve</strain>
    </source>
</reference>
<sequence length="606" mass="62778">MDGHPSITSNAQQLRVVKQLLWEVISLHLYPAERDEIRRALGTALLDDNETLFAEAGALADILGDVTLNTSALLARHQLCSNPQRSMVETEIRLLIERLHASAAVSPFGSSAVKDRDPDSLLPRHGKRDRAVLDYMTTVAQVAGPEGRGRVCTLYWSQFIRSALSASNVSASISLPSPLSRPGTASPTLQGSRPSTAASSASASSAVTRYTDAPSVVAGLADKLNVASIDTVRETLRTALLEERTALLEDVEYLQGLLDVEADLQVRATVPPPSLAELKDYSSRLAAVVTNEEARLEHEVRVKAMFAAAEQQQSKPGRLRGMVDASRRPTSGGAGAPSAPARRSSVSGGAQTLVVHHGGDEQVVRQQSQRLTSGSSVTRVPGAVAAAAAADGGSGGSGPPSRAAQLLAAPLRRPGSGGSSGGAAASVFAPPPVLLQTRISTPPSADGTTAAINRIQAVASSAAALTAAAPPSPPDRNNLRPVAASSAAAAAAVVTGVPPPSSTSSPLLQARNHTSQQHPSQQHSQTANQPQLLPQLLPQTSYREKSPSRRMPPSPARHAAFTTAPLGPSTSPAVLDSTGAVLSVAESGGAVKSRTVVLPRYTPGHF</sequence>
<dbReference type="EMBL" id="GL378398">
    <property type="protein sequence ID" value="EFJ41228.1"/>
    <property type="molecule type" value="Genomic_DNA"/>
</dbReference>
<name>D8UGA8_VOLCA</name>
<feature type="region of interest" description="Disordered" evidence="1">
    <location>
        <begin position="308"/>
        <end position="349"/>
    </location>
</feature>
<accession>D8UGA8</accession>
<feature type="compositionally biased region" description="Low complexity" evidence="1">
    <location>
        <begin position="494"/>
        <end position="506"/>
    </location>
</feature>
<evidence type="ECO:0000313" key="3">
    <source>
        <dbReference type="Proteomes" id="UP000001058"/>
    </source>
</evidence>
<feature type="region of interest" description="Disordered" evidence="1">
    <location>
        <begin position="176"/>
        <end position="204"/>
    </location>
</feature>
<evidence type="ECO:0000313" key="2">
    <source>
        <dbReference type="EMBL" id="EFJ41228.1"/>
    </source>
</evidence>
<protein>
    <submittedName>
        <fullName evidence="2">Uncharacterized protein</fullName>
    </submittedName>
</protein>
<evidence type="ECO:0000256" key="1">
    <source>
        <dbReference type="SAM" id="MobiDB-lite"/>
    </source>
</evidence>
<dbReference type="Proteomes" id="UP000001058">
    <property type="component" value="Unassembled WGS sequence"/>
</dbReference>
<feature type="region of interest" description="Disordered" evidence="1">
    <location>
        <begin position="494"/>
        <end position="572"/>
    </location>
</feature>
<dbReference type="OrthoDB" id="548304at2759"/>
<feature type="compositionally biased region" description="Low complexity" evidence="1">
    <location>
        <begin position="513"/>
        <end position="539"/>
    </location>
</feature>
<dbReference type="RefSeq" id="XP_002957679.1">
    <property type="nucleotide sequence ID" value="XM_002957633.1"/>
</dbReference>
<keyword evidence="3" id="KW-1185">Reference proteome</keyword>
<feature type="compositionally biased region" description="Polar residues" evidence="1">
    <location>
        <begin position="176"/>
        <end position="196"/>
    </location>
</feature>
<dbReference type="eggNOG" id="ENOG502S2V8">
    <property type="taxonomic scope" value="Eukaryota"/>
</dbReference>
<feature type="compositionally biased region" description="Low complexity" evidence="1">
    <location>
        <begin position="336"/>
        <end position="349"/>
    </location>
</feature>
<dbReference type="AlphaFoldDB" id="D8UGA8"/>
<organism evidence="3">
    <name type="scientific">Volvox carteri f. nagariensis</name>
    <dbReference type="NCBI Taxonomy" id="3068"/>
    <lineage>
        <taxon>Eukaryota</taxon>
        <taxon>Viridiplantae</taxon>
        <taxon>Chlorophyta</taxon>
        <taxon>core chlorophytes</taxon>
        <taxon>Chlorophyceae</taxon>
        <taxon>CS clade</taxon>
        <taxon>Chlamydomonadales</taxon>
        <taxon>Volvocaceae</taxon>
        <taxon>Volvox</taxon>
    </lineage>
</organism>
<dbReference type="InParanoid" id="D8UGA8"/>
<dbReference type="KEGG" id="vcn:VOLCADRAFT_98787"/>
<dbReference type="InterPro" id="IPR031367">
    <property type="entry name" value="CCDC24"/>
</dbReference>
<dbReference type="PANTHER" id="PTHR28601">
    <property type="entry name" value="COILED-COIL DOMAIN-CONTAINING PROTEIN 24"/>
    <property type="match status" value="1"/>
</dbReference>